<feature type="transmembrane region" description="Helical" evidence="1">
    <location>
        <begin position="316"/>
        <end position="335"/>
    </location>
</feature>
<feature type="transmembrane region" description="Helical" evidence="1">
    <location>
        <begin position="285"/>
        <end position="309"/>
    </location>
</feature>
<proteinExistence type="predicted"/>
<keyword evidence="2" id="KW-0808">Transferase</keyword>
<protein>
    <submittedName>
        <fullName evidence="2">Glucosyl transferase GtrII</fullName>
    </submittedName>
</protein>
<comment type="caution">
    <text evidence="2">The sequence shown here is derived from an EMBL/GenBank/DDBJ whole genome shotgun (WGS) entry which is preliminary data.</text>
</comment>
<gene>
    <name evidence="2" type="ORF">SAMN05518863_10744</name>
</gene>
<dbReference type="Proteomes" id="UP000198841">
    <property type="component" value="Unassembled WGS sequence"/>
</dbReference>
<keyword evidence="1" id="KW-1133">Transmembrane helix</keyword>
<feature type="transmembrane region" description="Helical" evidence="1">
    <location>
        <begin position="341"/>
        <end position="365"/>
    </location>
</feature>
<accession>A0A1I3ZIT2</accession>
<organism evidence="2 3">
    <name type="scientific">Candidatus Pantoea symbiotica</name>
    <dbReference type="NCBI Taxonomy" id="1884370"/>
    <lineage>
        <taxon>Bacteria</taxon>
        <taxon>Pseudomonadati</taxon>
        <taxon>Pseudomonadota</taxon>
        <taxon>Gammaproteobacteria</taxon>
        <taxon>Enterobacterales</taxon>
        <taxon>Erwiniaceae</taxon>
        <taxon>Pantoea</taxon>
    </lineage>
</organism>
<reference evidence="2 3" key="1">
    <citation type="submission" date="2016-10" db="EMBL/GenBank/DDBJ databases">
        <authorList>
            <person name="Varghese N."/>
            <person name="Submissions S."/>
        </authorList>
    </citation>
    <scope>NUCLEOTIDE SEQUENCE [LARGE SCALE GENOMIC DNA]</scope>
    <source>
        <strain evidence="2 3">YR512</strain>
    </source>
</reference>
<keyword evidence="1" id="KW-0812">Transmembrane</keyword>
<keyword evidence="1" id="KW-0472">Membrane</keyword>
<feature type="transmembrane region" description="Helical" evidence="1">
    <location>
        <begin position="144"/>
        <end position="174"/>
    </location>
</feature>
<evidence type="ECO:0000313" key="2">
    <source>
        <dbReference type="EMBL" id="SFK43942.1"/>
    </source>
</evidence>
<dbReference type="GO" id="GO:0016740">
    <property type="term" value="F:transferase activity"/>
    <property type="evidence" value="ECO:0007669"/>
    <property type="project" value="UniProtKB-KW"/>
</dbReference>
<evidence type="ECO:0000313" key="3">
    <source>
        <dbReference type="Proteomes" id="UP000198841"/>
    </source>
</evidence>
<sequence>MQRIALTMMMGMLATLPVWTNKIYYRDDLYRILDGDRSVWLSNGRPGTWLLQALVSFGNTVSDVSPLNLLLGLLVLSVAAVFFTEKLKIPLIGYWSFVPPLFVVLNPFLAQGMLYTFDSLTILLSFAGAMLASMVNRSKPFQEIIYTALILLLIQTLYQPGLNVYIACVALLAISRLNNDQSSWTWLAGKIVALGIAILVYKLAMNYLLPVEIDWYSKKHSKLLLPNSDSLLVIIETIKTFSRLFLSAYPRDLMIFLLLPLLMLFLGLILMAHNLKQQRKLTVSAAILMLSAGLIVIMAIPGLSLALATPLFAPRMLGACSITFLFCFYVSVHTLPAIKNWLAGFSIILLFYHLVVMLISFNTVVNDQRYQMDVMNQIKITLSAPGAQSIDSLAFIGQLNDAPEIQTNIRNFPIIDHIRMKMLGESEPWIWLALIKNAGLRLKAVKATEEMRVIKPREYLSQGPDFDAFQDGQTMVIDFRKSGGQVNK</sequence>
<feature type="transmembrane region" description="Helical" evidence="1">
    <location>
        <begin position="253"/>
        <end position="273"/>
    </location>
</feature>
<feature type="transmembrane region" description="Helical" evidence="1">
    <location>
        <begin position="91"/>
        <end position="109"/>
    </location>
</feature>
<evidence type="ECO:0000256" key="1">
    <source>
        <dbReference type="SAM" id="Phobius"/>
    </source>
</evidence>
<name>A0A1I3ZIT2_9GAMM</name>
<keyword evidence="3" id="KW-1185">Reference proteome</keyword>
<dbReference type="InterPro" id="IPR025686">
    <property type="entry name" value="Glucos_trans_II"/>
</dbReference>
<feature type="transmembrane region" description="Helical" evidence="1">
    <location>
        <begin position="67"/>
        <end position="84"/>
    </location>
</feature>
<dbReference type="EMBL" id="FOSD01000007">
    <property type="protein sequence ID" value="SFK43942.1"/>
    <property type="molecule type" value="Genomic_DNA"/>
</dbReference>
<dbReference type="Pfam" id="PF14264">
    <property type="entry name" value="Glucos_trans_II"/>
    <property type="match status" value="1"/>
</dbReference>
<feature type="transmembrane region" description="Helical" evidence="1">
    <location>
        <begin position="115"/>
        <end position="132"/>
    </location>
</feature>
<feature type="transmembrane region" description="Helical" evidence="1">
    <location>
        <begin position="186"/>
        <end position="209"/>
    </location>
</feature>